<name>A0A0G1JE42_9BACT</name>
<protein>
    <recommendedName>
        <fullName evidence="2">starch synthase</fullName>
        <ecNumber evidence="2">2.4.1.21</ecNumber>
    </recommendedName>
</protein>
<dbReference type="PANTHER" id="PTHR42655">
    <property type="entry name" value="GLYCOGEN PHOSPHORYLASE"/>
    <property type="match status" value="1"/>
</dbReference>
<keyword evidence="3" id="KW-0328">Glycosyltransferase</keyword>
<dbReference type="EMBL" id="LCHU01000001">
    <property type="protein sequence ID" value="KKT42282.1"/>
    <property type="molecule type" value="Genomic_DNA"/>
</dbReference>
<dbReference type="GO" id="GO:0009011">
    <property type="term" value="F:alpha-1,4-glucan glucosyltransferase (ADP-glucose donor) activity"/>
    <property type="evidence" value="ECO:0007669"/>
    <property type="project" value="UniProtKB-EC"/>
</dbReference>
<gene>
    <name evidence="6" type="ORF">UW30_C0001G0007</name>
</gene>
<dbReference type="Proteomes" id="UP000034736">
    <property type="component" value="Unassembled WGS sequence"/>
</dbReference>
<sequence>MKAKKIVAVFAGIRIPELGEDACNGNFRGGLEDLAGHVIEGAAKIGIEIIPITYFYPFHWRTDEPIDYGRAQFQYGLDVDIDFKTRSVPIYTVSRAGVKVYGINDPNAGKLYPGDDGVKQRQAAFLGRAVHALLRKMNLKPDIVWCNEWLTSLVIPNLKDDSFFDDVKYLFTLHTLAPEALLKFSKDKFWNFAVNGKYLPAFSYDGVVDPSLAGVALADMVNGVSPENGELCRARYPEHAAKIKGLLNGVSVDHVLSHHAKANNEVGPTAFGIWRAHLKDKDDLISEVETLTGVKLDSTMFTVGLCRRMTEWKNEIIFRDIRKAICAKRREVVDGKRGAEADLIIAGVAHENDTVCRAWMEEMKGWMDESGLRGKFVYIPYYSEHLRELITKGVDVHVECPWPGWEACGTSNMLAKINGNPNVATRGGGIKKHGTEFDLAAKTGDTLFIEPYNAETLYLKLKKCSGWFYKWVEEDDELWPTFRLNNFLGGKELDVSRMMEEYDAQCFEPMLNP</sequence>
<dbReference type="PANTHER" id="PTHR42655:SF1">
    <property type="entry name" value="GLYCOGEN PHOSPHORYLASE"/>
    <property type="match status" value="1"/>
</dbReference>
<keyword evidence="4" id="KW-0808">Transferase</keyword>
<evidence type="ECO:0000256" key="3">
    <source>
        <dbReference type="ARBA" id="ARBA00022676"/>
    </source>
</evidence>
<comment type="caution">
    <text evidence="6">The sequence shown here is derived from an EMBL/GenBank/DDBJ whole genome shotgun (WGS) entry which is preliminary data.</text>
</comment>
<organism evidence="6 7">
    <name type="scientific">Candidatus Giovannonibacteria bacterium GW2011_GWA2_44_13b</name>
    <dbReference type="NCBI Taxonomy" id="1618647"/>
    <lineage>
        <taxon>Bacteria</taxon>
        <taxon>Candidatus Giovannoniibacteriota</taxon>
    </lineage>
</organism>
<evidence type="ECO:0000256" key="2">
    <source>
        <dbReference type="ARBA" id="ARBA00012588"/>
    </source>
</evidence>
<feature type="domain" description="Starch synthase catalytic" evidence="5">
    <location>
        <begin position="29"/>
        <end position="227"/>
    </location>
</feature>
<evidence type="ECO:0000313" key="6">
    <source>
        <dbReference type="EMBL" id="KKT42282.1"/>
    </source>
</evidence>
<dbReference type="Pfam" id="PF08323">
    <property type="entry name" value="Glyco_transf_5"/>
    <property type="match status" value="1"/>
</dbReference>
<reference evidence="6 7" key="1">
    <citation type="journal article" date="2015" name="Nature">
        <title>rRNA introns, odd ribosomes, and small enigmatic genomes across a large radiation of phyla.</title>
        <authorList>
            <person name="Brown C.T."/>
            <person name="Hug L.A."/>
            <person name="Thomas B.C."/>
            <person name="Sharon I."/>
            <person name="Castelle C.J."/>
            <person name="Singh A."/>
            <person name="Wilkins M.J."/>
            <person name="Williams K.H."/>
            <person name="Banfield J.F."/>
        </authorList>
    </citation>
    <scope>NUCLEOTIDE SEQUENCE [LARGE SCALE GENOMIC DNA]</scope>
</reference>
<proteinExistence type="predicted"/>
<dbReference type="Gene3D" id="3.40.50.2000">
    <property type="entry name" value="Glycogen Phosphorylase B"/>
    <property type="match status" value="2"/>
</dbReference>
<evidence type="ECO:0000313" key="7">
    <source>
        <dbReference type="Proteomes" id="UP000034736"/>
    </source>
</evidence>
<accession>A0A0G1JE42</accession>
<dbReference type="STRING" id="1618647.UW30_C0001G0007"/>
<evidence type="ECO:0000259" key="5">
    <source>
        <dbReference type="Pfam" id="PF08323"/>
    </source>
</evidence>
<dbReference type="InterPro" id="IPR013534">
    <property type="entry name" value="Starch_synth_cat_dom"/>
</dbReference>
<dbReference type="InterPro" id="IPR052182">
    <property type="entry name" value="Glycogen/Maltodextrin_Phosph"/>
</dbReference>
<dbReference type="EC" id="2.4.1.21" evidence="2"/>
<dbReference type="AlphaFoldDB" id="A0A0G1JE42"/>
<comment type="catalytic activity">
    <reaction evidence="1">
        <text>[(1-&gt;4)-alpha-D-glucosyl](n) + ADP-alpha-D-glucose = [(1-&gt;4)-alpha-D-glucosyl](n+1) + ADP + H(+)</text>
        <dbReference type="Rhea" id="RHEA:18189"/>
        <dbReference type="Rhea" id="RHEA-COMP:9584"/>
        <dbReference type="Rhea" id="RHEA-COMP:9587"/>
        <dbReference type="ChEBI" id="CHEBI:15378"/>
        <dbReference type="ChEBI" id="CHEBI:15444"/>
        <dbReference type="ChEBI" id="CHEBI:57498"/>
        <dbReference type="ChEBI" id="CHEBI:456216"/>
        <dbReference type="EC" id="2.4.1.21"/>
    </reaction>
</comment>
<dbReference type="SUPFAM" id="SSF53756">
    <property type="entry name" value="UDP-Glycosyltransferase/glycogen phosphorylase"/>
    <property type="match status" value="1"/>
</dbReference>
<evidence type="ECO:0000256" key="4">
    <source>
        <dbReference type="ARBA" id="ARBA00022679"/>
    </source>
</evidence>
<evidence type="ECO:0000256" key="1">
    <source>
        <dbReference type="ARBA" id="ARBA00001478"/>
    </source>
</evidence>